<dbReference type="GO" id="GO:0005886">
    <property type="term" value="C:plasma membrane"/>
    <property type="evidence" value="ECO:0007669"/>
    <property type="project" value="TreeGrafter"/>
</dbReference>
<dbReference type="RefSeq" id="XP_024339254.1">
    <property type="nucleotide sequence ID" value="XM_024480868.1"/>
</dbReference>
<dbReference type="EMBL" id="KZ110597">
    <property type="protein sequence ID" value="OSX62460.1"/>
    <property type="molecule type" value="Genomic_DNA"/>
</dbReference>
<evidence type="ECO:0000256" key="4">
    <source>
        <dbReference type="ARBA" id="ARBA00023136"/>
    </source>
</evidence>
<feature type="transmembrane region" description="Helical" evidence="6">
    <location>
        <begin position="255"/>
        <end position="275"/>
    </location>
</feature>
<dbReference type="STRING" id="670580.A0A1X6N1S5"/>
<dbReference type="OrthoDB" id="3358017at2759"/>
<evidence type="ECO:0000256" key="1">
    <source>
        <dbReference type="ARBA" id="ARBA00004141"/>
    </source>
</evidence>
<dbReference type="AlphaFoldDB" id="A0A1X6N1S5"/>
<keyword evidence="3 6" id="KW-1133">Transmembrane helix</keyword>
<dbReference type="InterPro" id="IPR007568">
    <property type="entry name" value="RTA1"/>
</dbReference>
<dbReference type="PANTHER" id="PTHR31465">
    <property type="entry name" value="PROTEIN RTA1-RELATED"/>
    <property type="match status" value="1"/>
</dbReference>
<dbReference type="Pfam" id="PF04479">
    <property type="entry name" value="RTA1"/>
    <property type="match status" value="1"/>
</dbReference>
<protein>
    <recommendedName>
        <fullName evidence="9">RTA1 like protein</fullName>
    </recommendedName>
</protein>
<comment type="subcellular location">
    <subcellularLocation>
        <location evidence="1">Membrane</location>
        <topology evidence="1">Multi-pass membrane protein</topology>
    </subcellularLocation>
</comment>
<feature type="transmembrane region" description="Helical" evidence="6">
    <location>
        <begin position="87"/>
        <end position="109"/>
    </location>
</feature>
<dbReference type="PANTHER" id="PTHR31465:SF9">
    <property type="entry name" value="SPHINGOID LONG-CHAIN BASE TRANSPORTER RSB1"/>
    <property type="match status" value="1"/>
</dbReference>
<name>A0A1X6N1S5_9APHY</name>
<reference evidence="7 8" key="1">
    <citation type="submission" date="2017-04" db="EMBL/GenBank/DDBJ databases">
        <title>Genome Sequence of the Model Brown-Rot Fungus Postia placenta SB12.</title>
        <authorList>
            <consortium name="DOE Joint Genome Institute"/>
            <person name="Gaskell J."/>
            <person name="Kersten P."/>
            <person name="Larrondo L.F."/>
            <person name="Canessa P."/>
            <person name="Martinez D."/>
            <person name="Hibbett D."/>
            <person name="Schmoll M."/>
            <person name="Kubicek C.P."/>
            <person name="Martinez A.T."/>
            <person name="Yadav J."/>
            <person name="Master E."/>
            <person name="Magnuson J.K."/>
            <person name="James T."/>
            <person name="Yaver D."/>
            <person name="Berka R."/>
            <person name="Labutti K."/>
            <person name="Lipzen A."/>
            <person name="Aerts A."/>
            <person name="Barry K."/>
            <person name="Henrissat B."/>
            <person name="Blanchette R."/>
            <person name="Grigoriev I."/>
            <person name="Cullen D."/>
        </authorList>
    </citation>
    <scope>NUCLEOTIDE SEQUENCE [LARGE SCALE GENOMIC DNA]</scope>
    <source>
        <strain evidence="7 8">MAD-698-R-SB12</strain>
    </source>
</reference>
<feature type="region of interest" description="Disordered" evidence="5">
    <location>
        <begin position="291"/>
        <end position="314"/>
    </location>
</feature>
<evidence type="ECO:0000256" key="2">
    <source>
        <dbReference type="ARBA" id="ARBA00022692"/>
    </source>
</evidence>
<dbReference type="Proteomes" id="UP000194127">
    <property type="component" value="Unassembled WGS sequence"/>
</dbReference>
<evidence type="ECO:0000256" key="5">
    <source>
        <dbReference type="SAM" id="MobiDB-lite"/>
    </source>
</evidence>
<feature type="transmembrane region" description="Helical" evidence="6">
    <location>
        <begin position="20"/>
        <end position="42"/>
    </location>
</feature>
<sequence>MGLLARQDPVDSDHDLYGYVPTEWICILFVVLFSLSTAIQAVQAVYTRLWWIYPTICVAGILEIIGWSGRLWSSLNPVAINPYLMQIVTTIIAPTPLVAANFLVLGQLIRRLGQCYSRLSAKWYTIVFVCCDIVALVIQAVGGGAASGAVDNNKSPVPGGHIMLAGIAFQLASITVYMALAVEFILRYMYDRPLRAAERTDTGYALDRKMQLMMAGLALSSVCIYIRSVYRTIELAIGWTGYVIETQRYFDWLDGGMIVLAMFAVNIFHPGFLLGPGKTWNAQMSAQTVNRAEAQEKRGADMAPASSSAGNYST</sequence>
<feature type="transmembrane region" description="Helical" evidence="6">
    <location>
        <begin position="49"/>
        <end position="67"/>
    </location>
</feature>
<evidence type="ECO:0008006" key="9">
    <source>
        <dbReference type="Google" id="ProtNLM"/>
    </source>
</evidence>
<feature type="compositionally biased region" description="Polar residues" evidence="5">
    <location>
        <begin position="305"/>
        <end position="314"/>
    </location>
</feature>
<keyword evidence="8" id="KW-1185">Reference proteome</keyword>
<evidence type="ECO:0000256" key="3">
    <source>
        <dbReference type="ARBA" id="ARBA00022989"/>
    </source>
</evidence>
<organism evidence="7 8">
    <name type="scientific">Postia placenta MAD-698-R-SB12</name>
    <dbReference type="NCBI Taxonomy" id="670580"/>
    <lineage>
        <taxon>Eukaryota</taxon>
        <taxon>Fungi</taxon>
        <taxon>Dikarya</taxon>
        <taxon>Basidiomycota</taxon>
        <taxon>Agaricomycotina</taxon>
        <taxon>Agaricomycetes</taxon>
        <taxon>Polyporales</taxon>
        <taxon>Adustoporiaceae</taxon>
        <taxon>Rhodonia</taxon>
    </lineage>
</organism>
<dbReference type="GeneID" id="36325818"/>
<accession>A0A1X6N1S5</accession>
<feature type="transmembrane region" description="Helical" evidence="6">
    <location>
        <begin position="162"/>
        <end position="190"/>
    </location>
</feature>
<keyword evidence="4 6" id="KW-0472">Membrane</keyword>
<feature type="transmembrane region" description="Helical" evidence="6">
    <location>
        <begin position="211"/>
        <end position="230"/>
    </location>
</feature>
<evidence type="ECO:0000256" key="6">
    <source>
        <dbReference type="SAM" id="Phobius"/>
    </source>
</evidence>
<feature type="transmembrane region" description="Helical" evidence="6">
    <location>
        <begin position="121"/>
        <end position="142"/>
    </location>
</feature>
<keyword evidence="2 6" id="KW-0812">Transmembrane</keyword>
<evidence type="ECO:0000313" key="8">
    <source>
        <dbReference type="Proteomes" id="UP000194127"/>
    </source>
</evidence>
<dbReference type="GO" id="GO:0000324">
    <property type="term" value="C:fungal-type vacuole"/>
    <property type="evidence" value="ECO:0007669"/>
    <property type="project" value="TreeGrafter"/>
</dbReference>
<gene>
    <name evidence="7" type="ORF">POSPLADRAFT_1057074</name>
</gene>
<proteinExistence type="predicted"/>
<evidence type="ECO:0000313" key="7">
    <source>
        <dbReference type="EMBL" id="OSX62460.1"/>
    </source>
</evidence>